<dbReference type="GO" id="GO:0009423">
    <property type="term" value="P:chorismate biosynthetic process"/>
    <property type="evidence" value="ECO:0007669"/>
    <property type="project" value="UniProtKB-UniPathway"/>
</dbReference>
<evidence type="ECO:0000256" key="3">
    <source>
        <dbReference type="ARBA" id="ARBA00013036"/>
    </source>
</evidence>
<evidence type="ECO:0000256" key="6">
    <source>
        <dbReference type="ARBA" id="ARBA00023239"/>
    </source>
</evidence>
<dbReference type="CDD" id="cd07304">
    <property type="entry name" value="Chorismate_synthase"/>
    <property type="match status" value="1"/>
</dbReference>
<name>X0UQN6_9ZZZZ</name>
<evidence type="ECO:0000256" key="1">
    <source>
        <dbReference type="ARBA" id="ARBA00005044"/>
    </source>
</evidence>
<protein>
    <recommendedName>
        <fullName evidence="3">chorismate synthase</fullName>
        <ecNumber evidence="3">4.2.3.5</ecNumber>
    </recommendedName>
</protein>
<comment type="caution">
    <text evidence="8">The sequence shown here is derived from an EMBL/GenBank/DDBJ whole genome shotgun (WGS) entry which is preliminary data.</text>
</comment>
<evidence type="ECO:0000313" key="8">
    <source>
        <dbReference type="EMBL" id="GAG02608.1"/>
    </source>
</evidence>
<feature type="non-terminal residue" evidence="8">
    <location>
        <position position="250"/>
    </location>
</feature>
<dbReference type="GO" id="GO:0005829">
    <property type="term" value="C:cytosol"/>
    <property type="evidence" value="ECO:0007669"/>
    <property type="project" value="TreeGrafter"/>
</dbReference>
<dbReference type="AlphaFoldDB" id="X0UQN6"/>
<dbReference type="PANTHER" id="PTHR21085">
    <property type="entry name" value="CHORISMATE SYNTHASE"/>
    <property type="match status" value="1"/>
</dbReference>
<dbReference type="GO" id="GO:0008652">
    <property type="term" value="P:amino acid biosynthetic process"/>
    <property type="evidence" value="ECO:0007669"/>
    <property type="project" value="UniProtKB-KW"/>
</dbReference>
<evidence type="ECO:0000256" key="7">
    <source>
        <dbReference type="SAM" id="MobiDB-lite"/>
    </source>
</evidence>
<dbReference type="InterPro" id="IPR035904">
    <property type="entry name" value="Chorismate_synth_AroC_sf"/>
</dbReference>
<reference evidence="8" key="1">
    <citation type="journal article" date="2014" name="Front. Microbiol.">
        <title>High frequency of phylogenetically diverse reductive dehalogenase-homologous genes in deep subseafloor sedimentary metagenomes.</title>
        <authorList>
            <person name="Kawai M."/>
            <person name="Futagami T."/>
            <person name="Toyoda A."/>
            <person name="Takaki Y."/>
            <person name="Nishi S."/>
            <person name="Hori S."/>
            <person name="Arai W."/>
            <person name="Tsubouchi T."/>
            <person name="Morono Y."/>
            <person name="Uchiyama I."/>
            <person name="Ito T."/>
            <person name="Fujiyama A."/>
            <person name="Inagaki F."/>
            <person name="Takami H."/>
        </authorList>
    </citation>
    <scope>NUCLEOTIDE SEQUENCE</scope>
    <source>
        <strain evidence="8">Expedition CK06-06</strain>
    </source>
</reference>
<feature type="region of interest" description="Disordered" evidence="7">
    <location>
        <begin position="40"/>
        <end position="60"/>
    </location>
</feature>
<accession>X0UQN6</accession>
<dbReference type="PANTHER" id="PTHR21085:SF0">
    <property type="entry name" value="CHORISMATE SYNTHASE"/>
    <property type="match status" value="1"/>
</dbReference>
<dbReference type="NCBIfam" id="TIGR00033">
    <property type="entry name" value="aroC"/>
    <property type="match status" value="1"/>
</dbReference>
<comment type="pathway">
    <text evidence="1">Metabolic intermediate biosynthesis; chorismate biosynthesis; chorismate from D-erythrose 4-phosphate and phosphoenolpyruvate: step 7/7.</text>
</comment>
<dbReference type="PROSITE" id="PS00787">
    <property type="entry name" value="CHORISMATE_SYNTHASE_1"/>
    <property type="match status" value="1"/>
</dbReference>
<dbReference type="SUPFAM" id="SSF103263">
    <property type="entry name" value="Chorismate synthase, AroC"/>
    <property type="match status" value="1"/>
</dbReference>
<dbReference type="GO" id="GO:0004107">
    <property type="term" value="F:chorismate synthase activity"/>
    <property type="evidence" value="ECO:0007669"/>
    <property type="project" value="UniProtKB-EC"/>
</dbReference>
<dbReference type="GO" id="GO:0009073">
    <property type="term" value="P:aromatic amino acid family biosynthetic process"/>
    <property type="evidence" value="ECO:0007669"/>
    <property type="project" value="UniProtKB-KW"/>
</dbReference>
<dbReference type="Pfam" id="PF01264">
    <property type="entry name" value="Chorismate_synt"/>
    <property type="match status" value="1"/>
</dbReference>
<comment type="similarity">
    <text evidence="2">Belongs to the chorismate synthase family.</text>
</comment>
<dbReference type="UniPathway" id="UPA00053">
    <property type="reaction ID" value="UER00090"/>
</dbReference>
<dbReference type="GO" id="GO:0010181">
    <property type="term" value="F:FMN binding"/>
    <property type="evidence" value="ECO:0007669"/>
    <property type="project" value="TreeGrafter"/>
</dbReference>
<organism evidence="8">
    <name type="scientific">marine sediment metagenome</name>
    <dbReference type="NCBI Taxonomy" id="412755"/>
    <lineage>
        <taxon>unclassified sequences</taxon>
        <taxon>metagenomes</taxon>
        <taxon>ecological metagenomes</taxon>
    </lineage>
</organism>
<sequence>MGNSMGKQFVITSFGESHGRCVGVVVDGCPAGLAVSQQEIQTEVDRRRPGDGPASTSRAEADRVEVLSGIYNGRTTGAPIGLLIWNQDIDSSQYLKDRFLPRPGHADFTAYTKYGGFNDFRGGGRFSGRITATFVMAGAVARKLLGIIGVEVVAHTVAIGGIEAGAKQVEEVKASAESNRLRCADPEAAEEMLRAIEKARTDGDSLGGVIEGIALNVPAGLGEPVFDTLEGDLSRAMCAIPAVKGVEFGS</sequence>
<dbReference type="InterPro" id="IPR000453">
    <property type="entry name" value="Chorismate_synth"/>
</dbReference>
<dbReference type="EC" id="4.2.3.5" evidence="3"/>
<evidence type="ECO:0000256" key="2">
    <source>
        <dbReference type="ARBA" id="ARBA00008014"/>
    </source>
</evidence>
<dbReference type="Gene3D" id="3.60.150.10">
    <property type="entry name" value="Chorismate synthase AroC"/>
    <property type="match status" value="1"/>
</dbReference>
<dbReference type="EMBL" id="BARS01026615">
    <property type="protein sequence ID" value="GAG02608.1"/>
    <property type="molecule type" value="Genomic_DNA"/>
</dbReference>
<gene>
    <name evidence="8" type="ORF">S01H1_41933</name>
</gene>
<evidence type="ECO:0000256" key="4">
    <source>
        <dbReference type="ARBA" id="ARBA00022605"/>
    </source>
</evidence>
<keyword evidence="6" id="KW-0456">Lyase</keyword>
<keyword evidence="4" id="KW-0028">Amino-acid biosynthesis</keyword>
<dbReference type="PROSITE" id="PS00788">
    <property type="entry name" value="CHORISMATE_SYNTHASE_2"/>
    <property type="match status" value="1"/>
</dbReference>
<dbReference type="InterPro" id="IPR020541">
    <property type="entry name" value="Chorismate_synthase_CS"/>
</dbReference>
<proteinExistence type="inferred from homology"/>
<keyword evidence="5" id="KW-0057">Aromatic amino acid biosynthesis</keyword>
<evidence type="ECO:0000256" key="5">
    <source>
        <dbReference type="ARBA" id="ARBA00023141"/>
    </source>
</evidence>